<feature type="domain" description="Flagellar hook protein FlgE D2" evidence="8">
    <location>
        <begin position="406"/>
        <end position="625"/>
    </location>
</feature>
<feature type="domain" description="Flagellar basal-body/hook protein C-terminal" evidence="7">
    <location>
        <begin position="700"/>
        <end position="743"/>
    </location>
</feature>
<accession>A0A179D597</accession>
<evidence type="ECO:0000259" key="8">
    <source>
        <dbReference type="Pfam" id="PF07559"/>
    </source>
</evidence>
<dbReference type="EMBL" id="LWLG01000002">
    <property type="protein sequence ID" value="OAQ21274.1"/>
    <property type="molecule type" value="Genomic_DNA"/>
</dbReference>
<evidence type="ECO:0000256" key="6">
    <source>
        <dbReference type="SAM" id="MobiDB-lite"/>
    </source>
</evidence>
<evidence type="ECO:0000313" key="11">
    <source>
        <dbReference type="Proteomes" id="UP000078390"/>
    </source>
</evidence>
<keyword evidence="11" id="KW-1185">Reference proteome</keyword>
<evidence type="ECO:0000256" key="4">
    <source>
        <dbReference type="ARBA" id="ARBA00023143"/>
    </source>
</evidence>
<dbReference type="SUPFAM" id="SSF117143">
    <property type="entry name" value="Flagellar hook protein flgE"/>
    <property type="match status" value="2"/>
</dbReference>
<dbReference type="GO" id="GO:0009425">
    <property type="term" value="C:bacterial-type flagellum basal body"/>
    <property type="evidence" value="ECO:0007669"/>
    <property type="project" value="UniProtKB-SubCell"/>
</dbReference>
<dbReference type="STRING" id="999894.TDIS_0494"/>
<feature type="region of interest" description="Disordered" evidence="6">
    <location>
        <begin position="679"/>
        <end position="699"/>
    </location>
</feature>
<dbReference type="Pfam" id="PF06429">
    <property type="entry name" value="Flg_bbr_C"/>
    <property type="match status" value="1"/>
</dbReference>
<dbReference type="RefSeq" id="WP_068668965.1">
    <property type="nucleotide sequence ID" value="NZ_LWLG01000002.1"/>
</dbReference>
<dbReference type="InterPro" id="IPR011491">
    <property type="entry name" value="FlgE_D2"/>
</dbReference>
<protein>
    <recommendedName>
        <fullName evidence="3 5">Flagellar hook protein FlgE</fullName>
    </recommendedName>
</protein>
<gene>
    <name evidence="10" type="ORF">TDIS_0494</name>
</gene>
<dbReference type="PATRIC" id="fig|999894.6.peg.496"/>
<dbReference type="Pfam" id="PF07559">
    <property type="entry name" value="FlgE_D2"/>
    <property type="match status" value="1"/>
</dbReference>
<dbReference type="PANTHER" id="PTHR30435:SF1">
    <property type="entry name" value="FLAGELLAR HOOK PROTEIN FLGE"/>
    <property type="match status" value="1"/>
</dbReference>
<feature type="domain" description="Flagellar hook protein FlgE/F/G-like D1" evidence="9">
    <location>
        <begin position="88"/>
        <end position="153"/>
    </location>
</feature>
<evidence type="ECO:0000256" key="1">
    <source>
        <dbReference type="ARBA" id="ARBA00004117"/>
    </source>
</evidence>
<dbReference type="InterPro" id="IPR010930">
    <property type="entry name" value="Flg_bb/hook_C_dom"/>
</dbReference>
<dbReference type="NCBIfam" id="TIGR03506">
    <property type="entry name" value="FlgEFG_subfam"/>
    <property type="match status" value="2"/>
</dbReference>
<dbReference type="GO" id="GO:0071978">
    <property type="term" value="P:bacterial-type flagellum-dependent swarming motility"/>
    <property type="evidence" value="ECO:0007669"/>
    <property type="project" value="TreeGrafter"/>
</dbReference>
<organism evidence="10 11">
    <name type="scientific">Thermosulfurimonas dismutans</name>
    <dbReference type="NCBI Taxonomy" id="999894"/>
    <lineage>
        <taxon>Bacteria</taxon>
        <taxon>Pseudomonadati</taxon>
        <taxon>Thermodesulfobacteriota</taxon>
        <taxon>Thermodesulfobacteria</taxon>
        <taxon>Thermodesulfobacteriales</taxon>
        <taxon>Thermodesulfobacteriaceae</taxon>
        <taxon>Thermosulfurimonas</taxon>
    </lineage>
</organism>
<keyword evidence="10" id="KW-0969">Cilium</keyword>
<dbReference type="GO" id="GO:0005829">
    <property type="term" value="C:cytosol"/>
    <property type="evidence" value="ECO:0007669"/>
    <property type="project" value="TreeGrafter"/>
</dbReference>
<dbReference type="InterPro" id="IPR020013">
    <property type="entry name" value="Flagellar_FlgE/F/G"/>
</dbReference>
<dbReference type="Gene3D" id="2.60.98.20">
    <property type="entry name" value="Flagellar hook protein FlgE"/>
    <property type="match status" value="1"/>
</dbReference>
<comment type="function">
    <text evidence="5">A flexible structure which links the flagellar filament to the drive apparatus in the basal body.</text>
</comment>
<dbReference type="PROSITE" id="PS00588">
    <property type="entry name" value="FLAGELLA_BB_ROD"/>
    <property type="match status" value="1"/>
</dbReference>
<comment type="caution">
    <text evidence="10">The sequence shown here is derived from an EMBL/GenBank/DDBJ whole genome shotgun (WGS) entry which is preliminary data.</text>
</comment>
<dbReference type="GO" id="GO:0009424">
    <property type="term" value="C:bacterial-type flagellum hook"/>
    <property type="evidence" value="ECO:0007669"/>
    <property type="project" value="TreeGrafter"/>
</dbReference>
<dbReference type="InterPro" id="IPR037925">
    <property type="entry name" value="FlgE/F/G-like"/>
</dbReference>
<keyword evidence="10" id="KW-0966">Cell projection</keyword>
<evidence type="ECO:0000313" key="10">
    <source>
        <dbReference type="EMBL" id="OAQ21274.1"/>
    </source>
</evidence>
<evidence type="ECO:0000259" key="7">
    <source>
        <dbReference type="Pfam" id="PF06429"/>
    </source>
</evidence>
<dbReference type="AlphaFoldDB" id="A0A179D597"/>
<dbReference type="InterPro" id="IPR053967">
    <property type="entry name" value="LlgE_F_G-like_D1"/>
</dbReference>
<dbReference type="InterPro" id="IPR037058">
    <property type="entry name" value="Falgellar_hook_FlgE_sf"/>
</dbReference>
<dbReference type="InterPro" id="IPR019776">
    <property type="entry name" value="Flagellar_basal_body_rod_CS"/>
</dbReference>
<dbReference type="OrthoDB" id="9804559at2"/>
<name>A0A179D597_9BACT</name>
<dbReference type="Pfam" id="PF22692">
    <property type="entry name" value="LlgE_F_G_D1"/>
    <property type="match status" value="1"/>
</dbReference>
<evidence type="ECO:0000256" key="5">
    <source>
        <dbReference type="RuleBase" id="RU362116"/>
    </source>
</evidence>
<reference evidence="10 11" key="1">
    <citation type="submission" date="2016-04" db="EMBL/GenBank/DDBJ databases">
        <title>Genome analysis of Thermosulfurimonas dismutans, the first thermophilic sulfur-disproportionating bacterium of the phylum Thermodesulfobacteria.</title>
        <authorList>
            <person name="Mardanov A.V."/>
            <person name="Beletsky A.V."/>
            <person name="Kadnikov V.V."/>
            <person name="Slobodkin A.I."/>
            <person name="Ravin N.V."/>
        </authorList>
    </citation>
    <scope>NUCLEOTIDE SEQUENCE [LARGE SCALE GENOMIC DNA]</scope>
    <source>
        <strain evidence="10 11">S95</strain>
    </source>
</reference>
<comment type="similarity">
    <text evidence="2 5">Belongs to the flagella basal body rod proteins family.</text>
</comment>
<evidence type="ECO:0000256" key="2">
    <source>
        <dbReference type="ARBA" id="ARBA00009677"/>
    </source>
</evidence>
<keyword evidence="4 5" id="KW-0975">Bacterial flagellum</keyword>
<keyword evidence="10" id="KW-0282">Flagellum</keyword>
<evidence type="ECO:0000256" key="3">
    <source>
        <dbReference type="ARBA" id="ARBA00019015"/>
    </source>
</evidence>
<proteinExistence type="inferred from homology"/>
<dbReference type="Proteomes" id="UP000078390">
    <property type="component" value="Unassembled WGS sequence"/>
</dbReference>
<sequence length="745" mass="81280">MALTDALFTGTSGLKSLGHGMSVVGDNVSNLNTTAFKGARVTFQDVMAQSINTASGSGQLGRGATVQALYPTFGQGSFESTANPTDLAIAGNGFFIVKEPGSTGNLFYTRDGQFMVDKNGYLVNPAGFRIQGWQIDENTGDITGAITDIRIDRTSPPVATSKIDVITNLDAREDIETMVINLNGNITDGGSAETTFVIRDIDGNDNKIYVKLTYNAILNKWDYEIRKNSATGAILAQGTDSTATRATIQLPSTGENIIIDWSTVTHTTTGNLISAPGREGRVEISDGGTPISNNNWVYTDFTLKDANGTDRNLRIWLYYDGGDGRWDYYVVENPDPGATDPASETGTILARGQNVNETSAYFFLDGTTQMATIDWSLVGTGGTGNTITVDNKYALQEVSSLFDRWDARNETPLASTEYTYRTTLTIYDSLGTPHEITIYYDTTTKDNTYEFLVTCSPTEDQRDFTKDTDPMKWLTEEGSVPVTKDIPSGSTFAKAKQGVLMYGRLAFDNQGNVKNFYQTYRLDANTGALVKVIDQNGLPVPDPLDGFDALGANGYPIFIADFLGIDLVDNRPAGSEQYQGASRNDLQQIELNFGYFYKDSWRSESVRTTQYATSNSTIFYDQDGFGPGSLESLSVDTDGVITGHYSNGRVIPLWMVALANFNAPERLDKVGGNLFRETTHSGPPITGKPRTNGLGSIAPNSLEQSNVDLGEQFVKMIIFQRGFQADARIITVTDTMLDELINLKR</sequence>
<comment type="subcellular location">
    <subcellularLocation>
        <location evidence="1 5">Bacterial flagellum basal body</location>
    </subcellularLocation>
</comment>
<evidence type="ECO:0000259" key="9">
    <source>
        <dbReference type="Pfam" id="PF22692"/>
    </source>
</evidence>
<dbReference type="PANTHER" id="PTHR30435">
    <property type="entry name" value="FLAGELLAR PROTEIN"/>
    <property type="match status" value="1"/>
</dbReference>